<protein>
    <submittedName>
        <fullName evidence="3">Cu+-exporting ATPase</fullName>
    </submittedName>
</protein>
<reference evidence="4" key="1">
    <citation type="submission" date="2016-11" db="EMBL/GenBank/DDBJ databases">
        <authorList>
            <person name="Varghese N."/>
            <person name="Submissions S."/>
        </authorList>
    </citation>
    <scope>NUCLEOTIDE SEQUENCE [LARGE SCALE GENOMIC DNA]</scope>
    <source>
        <strain evidence="4">DSM 25330</strain>
    </source>
</reference>
<dbReference type="Pfam" id="PF00403">
    <property type="entry name" value="HMA"/>
    <property type="match status" value="1"/>
</dbReference>
<keyword evidence="4" id="KW-1185">Reference proteome</keyword>
<dbReference type="InterPro" id="IPR036163">
    <property type="entry name" value="HMA_dom_sf"/>
</dbReference>
<gene>
    <name evidence="3" type="ORF">SAMN05444148_1176</name>
</gene>
<accession>A0A1M5NE69</accession>
<dbReference type="AlphaFoldDB" id="A0A1M5NE69"/>
<proteinExistence type="predicted"/>
<dbReference type="GO" id="GO:0046872">
    <property type="term" value="F:metal ion binding"/>
    <property type="evidence" value="ECO:0007669"/>
    <property type="project" value="UniProtKB-KW"/>
</dbReference>
<dbReference type="PROSITE" id="PS51257">
    <property type="entry name" value="PROKAR_LIPOPROTEIN"/>
    <property type="match status" value="1"/>
</dbReference>
<dbReference type="PROSITE" id="PS50846">
    <property type="entry name" value="HMA_2"/>
    <property type="match status" value="1"/>
</dbReference>
<dbReference type="FunFam" id="3.30.70.100:FF:000001">
    <property type="entry name" value="ATPase copper transporting beta"/>
    <property type="match status" value="1"/>
</dbReference>
<dbReference type="RefSeq" id="WP_073084170.1">
    <property type="nucleotide sequence ID" value="NZ_FQWS01000001.1"/>
</dbReference>
<dbReference type="OrthoDB" id="1178902at2"/>
<dbReference type="CDD" id="cd00371">
    <property type="entry name" value="HMA"/>
    <property type="match status" value="1"/>
</dbReference>
<evidence type="ECO:0000313" key="3">
    <source>
        <dbReference type="EMBL" id="SHG87808.1"/>
    </source>
</evidence>
<evidence type="ECO:0000256" key="1">
    <source>
        <dbReference type="ARBA" id="ARBA00022723"/>
    </source>
</evidence>
<evidence type="ECO:0000259" key="2">
    <source>
        <dbReference type="PROSITE" id="PS50846"/>
    </source>
</evidence>
<feature type="domain" description="HMA" evidence="2">
    <location>
        <begin position="49"/>
        <end position="116"/>
    </location>
</feature>
<dbReference type="STRING" id="1089305.SAMN05444148_1176"/>
<dbReference type="SUPFAM" id="SSF55008">
    <property type="entry name" value="HMA, heavy metal-associated domain"/>
    <property type="match status" value="1"/>
</dbReference>
<dbReference type="InterPro" id="IPR006121">
    <property type="entry name" value="HMA_dom"/>
</dbReference>
<organism evidence="3 4">
    <name type="scientific">Winogradskyella jejuensis</name>
    <dbReference type="NCBI Taxonomy" id="1089305"/>
    <lineage>
        <taxon>Bacteria</taxon>
        <taxon>Pseudomonadati</taxon>
        <taxon>Bacteroidota</taxon>
        <taxon>Flavobacteriia</taxon>
        <taxon>Flavobacteriales</taxon>
        <taxon>Flavobacteriaceae</taxon>
        <taxon>Winogradskyella</taxon>
    </lineage>
</organism>
<dbReference type="Gene3D" id="3.30.70.100">
    <property type="match status" value="1"/>
</dbReference>
<name>A0A1M5NE69_9FLAO</name>
<dbReference type="EMBL" id="FQWS01000001">
    <property type="protein sequence ID" value="SHG87808.1"/>
    <property type="molecule type" value="Genomic_DNA"/>
</dbReference>
<evidence type="ECO:0000313" key="4">
    <source>
        <dbReference type="Proteomes" id="UP000184522"/>
    </source>
</evidence>
<keyword evidence="1" id="KW-0479">Metal-binding</keyword>
<sequence>MKIFKNIITVVALALVVIACKNNSEPEVKTVEIAKKETKQALDPNATYAKVEFNIEGMTCAVGCAKTIEKKMAKMEGVKMAKVDFDKKLAMVEYDEAKVSPNSLKEAVGKVSDIYEVKDIKNVDAFSSEKKECKADCKMDCCKDKSKEEKEKMACAKDCKKACCKAEKA</sequence>
<dbReference type="Proteomes" id="UP000184522">
    <property type="component" value="Unassembled WGS sequence"/>
</dbReference>